<dbReference type="GO" id="GO:0006355">
    <property type="term" value="P:regulation of DNA-templated transcription"/>
    <property type="evidence" value="ECO:0007669"/>
    <property type="project" value="InterPro"/>
</dbReference>
<dbReference type="Pfam" id="PF02365">
    <property type="entry name" value="NAM"/>
    <property type="match status" value="1"/>
</dbReference>
<dbReference type="AlphaFoldDB" id="A0A833RLH8"/>
<dbReference type="GO" id="GO:0003677">
    <property type="term" value="F:DNA binding"/>
    <property type="evidence" value="ECO:0007669"/>
    <property type="project" value="UniProtKB-KW"/>
</dbReference>
<accession>A0A833RLH8</accession>
<dbReference type="PANTHER" id="PTHR31719">
    <property type="entry name" value="NAC TRANSCRIPTION FACTOR 56"/>
    <property type="match status" value="1"/>
</dbReference>
<evidence type="ECO:0000256" key="2">
    <source>
        <dbReference type="ARBA" id="ARBA00023125"/>
    </source>
</evidence>
<keyword evidence="3" id="KW-0804">Transcription</keyword>
<dbReference type="InterPro" id="IPR036093">
    <property type="entry name" value="NAC_dom_sf"/>
</dbReference>
<dbReference type="Gene3D" id="2.170.150.80">
    <property type="entry name" value="NAC domain"/>
    <property type="match status" value="1"/>
</dbReference>
<dbReference type="SUPFAM" id="SSF101941">
    <property type="entry name" value="NAC domain"/>
    <property type="match status" value="1"/>
</dbReference>
<comment type="caution">
    <text evidence="6">The sequence shown here is derived from an EMBL/GenBank/DDBJ whole genome shotgun (WGS) entry which is preliminary data.</text>
</comment>
<evidence type="ECO:0000256" key="1">
    <source>
        <dbReference type="ARBA" id="ARBA00023015"/>
    </source>
</evidence>
<gene>
    <name evidence="6" type="ORF">FCM35_KLT18335</name>
</gene>
<dbReference type="OrthoDB" id="1877845at2759"/>
<evidence type="ECO:0000259" key="5">
    <source>
        <dbReference type="PROSITE" id="PS51005"/>
    </source>
</evidence>
<evidence type="ECO:0000256" key="3">
    <source>
        <dbReference type="ARBA" id="ARBA00023163"/>
    </source>
</evidence>
<dbReference type="Proteomes" id="UP000623129">
    <property type="component" value="Unassembled WGS sequence"/>
</dbReference>
<evidence type="ECO:0000313" key="6">
    <source>
        <dbReference type="EMBL" id="KAF3337748.1"/>
    </source>
</evidence>
<proteinExistence type="predicted"/>
<dbReference type="InterPro" id="IPR003441">
    <property type="entry name" value="NAC-dom"/>
</dbReference>
<feature type="domain" description="NAC" evidence="5">
    <location>
        <begin position="8"/>
        <end position="162"/>
    </location>
</feature>
<name>A0A833RLH8_9POAL</name>
<evidence type="ECO:0000313" key="7">
    <source>
        <dbReference type="Proteomes" id="UP000623129"/>
    </source>
</evidence>
<evidence type="ECO:0000256" key="4">
    <source>
        <dbReference type="ARBA" id="ARBA00023242"/>
    </source>
</evidence>
<keyword evidence="7" id="KW-1185">Reference proteome</keyword>
<dbReference type="GO" id="GO:0048731">
    <property type="term" value="P:system development"/>
    <property type="evidence" value="ECO:0007669"/>
    <property type="project" value="TreeGrafter"/>
</dbReference>
<sequence>MGEGITSLPPGFHFYPSDEELVVHFLHCKVSTLPCYPDVIPTVHLHRYDPWDLNGKALQATDRFYFFTRMSQSRGTPNGYWSQVGSDEQVRTGGTDVGLKKTLVFYIRDSQERIKTNWVMHEFHLLDGSHSNSSGGNANSRTKKGHSTKECNKWVVCRVYDSSGGSQSSFQDEGTELSCLDEVFLSLDDYDEVSLPK</sequence>
<protein>
    <submittedName>
        <fullName evidence="6">NAC transcription factor 29-like protein</fullName>
    </submittedName>
</protein>
<keyword evidence="1" id="KW-0805">Transcription regulation</keyword>
<dbReference type="PANTHER" id="PTHR31719:SF134">
    <property type="entry name" value="NAC DOMAIN-CONTAINING PROTEIN 104"/>
    <property type="match status" value="1"/>
</dbReference>
<dbReference type="EMBL" id="SWLB01000006">
    <property type="protein sequence ID" value="KAF3337748.1"/>
    <property type="molecule type" value="Genomic_DNA"/>
</dbReference>
<reference evidence="6" key="1">
    <citation type="submission" date="2020-01" db="EMBL/GenBank/DDBJ databases">
        <title>Genome sequence of Kobresia littledalei, the first chromosome-level genome in the family Cyperaceae.</title>
        <authorList>
            <person name="Qu G."/>
        </authorList>
    </citation>
    <scope>NUCLEOTIDE SEQUENCE</scope>
    <source>
        <strain evidence="6">C.B.Clarke</strain>
        <tissue evidence="6">Leaf</tissue>
    </source>
</reference>
<keyword evidence="2" id="KW-0238">DNA-binding</keyword>
<keyword evidence="4" id="KW-0539">Nucleus</keyword>
<organism evidence="6 7">
    <name type="scientific">Carex littledalei</name>
    <dbReference type="NCBI Taxonomy" id="544730"/>
    <lineage>
        <taxon>Eukaryota</taxon>
        <taxon>Viridiplantae</taxon>
        <taxon>Streptophyta</taxon>
        <taxon>Embryophyta</taxon>
        <taxon>Tracheophyta</taxon>
        <taxon>Spermatophyta</taxon>
        <taxon>Magnoliopsida</taxon>
        <taxon>Liliopsida</taxon>
        <taxon>Poales</taxon>
        <taxon>Cyperaceae</taxon>
        <taxon>Cyperoideae</taxon>
        <taxon>Cariceae</taxon>
        <taxon>Carex</taxon>
        <taxon>Carex subgen. Euthyceras</taxon>
    </lineage>
</organism>
<dbReference type="PROSITE" id="PS51005">
    <property type="entry name" value="NAC"/>
    <property type="match status" value="1"/>
</dbReference>